<reference evidence="3 4" key="1">
    <citation type="submission" date="2017-06" db="EMBL/GenBank/DDBJ databases">
        <title>Draft Genome Sequence of Bacillus sp Strain 36R Isolated from saline sediment at Atanasia, Sonora, Mexico.</title>
        <authorList>
            <person name="Sanchez Diaz R."/>
            <person name="Quiroz Macias M.E."/>
            <person name="Ibarra Gamez J.C."/>
            <person name="Enciso Ibarra J."/>
            <person name="Gomez Gil B."/>
            <person name="Galaviz Silva L."/>
        </authorList>
    </citation>
    <scope>NUCLEOTIDE SEQUENCE [LARGE SCALE GENOMIC DNA]</scope>
    <source>
        <strain evidence="3 4">36R_ATNSAL</strain>
    </source>
</reference>
<comment type="caution">
    <text evidence="3">The sequence shown here is derived from an EMBL/GenBank/DDBJ whole genome shotgun (WGS) entry which is preliminary data.</text>
</comment>
<name>A0A2A5IKE8_BACPU</name>
<dbReference type="SUPFAM" id="SSF46955">
    <property type="entry name" value="Putative DNA-binding domain"/>
    <property type="match status" value="1"/>
</dbReference>
<dbReference type="GO" id="GO:0003677">
    <property type="term" value="F:DNA binding"/>
    <property type="evidence" value="ECO:0007669"/>
    <property type="project" value="InterPro"/>
</dbReference>
<dbReference type="InterPro" id="IPR009061">
    <property type="entry name" value="DNA-bd_dom_put_sf"/>
</dbReference>
<organism evidence="3 4">
    <name type="scientific">Bacillus pumilus</name>
    <name type="common">Bacillus mesentericus</name>
    <dbReference type="NCBI Taxonomy" id="1408"/>
    <lineage>
        <taxon>Bacteria</taxon>
        <taxon>Bacillati</taxon>
        <taxon>Bacillota</taxon>
        <taxon>Bacilli</taxon>
        <taxon>Bacillales</taxon>
        <taxon>Bacillaceae</taxon>
        <taxon>Bacillus</taxon>
    </lineage>
</organism>
<dbReference type="Pfam" id="PF13411">
    <property type="entry name" value="MerR_1"/>
    <property type="match status" value="1"/>
</dbReference>
<sequence>MGRDSFGKKLLTMTQIAKQLSLAESTARFYRDRFENYIPSVGEGRKKRYKPETIEVLRFIAEGFNRNLTATDIEEGLSRMIARNTEFEEVTATAQQQSKNDPNHYALQLQIAIEQMSTAMQVIGNQKEEIAELRKHVAMIENKQQEQQEYINTKLEERDQMLMESIRGIQDIKTVNTSIDKFEAKSHSHNNKAVIDKFSEQNGSLIYGCSKVAKMH</sequence>
<evidence type="ECO:0000259" key="2">
    <source>
        <dbReference type="Pfam" id="PF13411"/>
    </source>
</evidence>
<evidence type="ECO:0000313" key="3">
    <source>
        <dbReference type="EMBL" id="PCK17437.1"/>
    </source>
</evidence>
<feature type="coiled-coil region" evidence="1">
    <location>
        <begin position="123"/>
        <end position="160"/>
    </location>
</feature>
<protein>
    <recommendedName>
        <fullName evidence="2">HTH merR-type domain-containing protein</fullName>
    </recommendedName>
</protein>
<evidence type="ECO:0000256" key="1">
    <source>
        <dbReference type="SAM" id="Coils"/>
    </source>
</evidence>
<dbReference type="GO" id="GO:0006355">
    <property type="term" value="P:regulation of DNA-templated transcription"/>
    <property type="evidence" value="ECO:0007669"/>
    <property type="project" value="InterPro"/>
</dbReference>
<dbReference type="Proteomes" id="UP000228754">
    <property type="component" value="Unassembled WGS sequence"/>
</dbReference>
<dbReference type="InterPro" id="IPR000551">
    <property type="entry name" value="MerR-type_HTH_dom"/>
</dbReference>
<evidence type="ECO:0000313" key="4">
    <source>
        <dbReference type="Proteomes" id="UP000228754"/>
    </source>
</evidence>
<accession>A0A2A5IKE8</accession>
<dbReference type="EMBL" id="NKHG01000144">
    <property type="protein sequence ID" value="PCK17437.1"/>
    <property type="molecule type" value="Genomic_DNA"/>
</dbReference>
<dbReference type="Gene3D" id="1.10.1660.10">
    <property type="match status" value="1"/>
</dbReference>
<gene>
    <name evidence="3" type="ORF">CEY02_20010</name>
</gene>
<dbReference type="AlphaFoldDB" id="A0A2A5IKE8"/>
<feature type="domain" description="HTH merR-type" evidence="2">
    <location>
        <begin position="12"/>
        <end position="77"/>
    </location>
</feature>
<proteinExistence type="predicted"/>
<keyword evidence="1" id="KW-0175">Coiled coil</keyword>